<reference evidence="9" key="1">
    <citation type="journal article" date="2019" name="Int. J. Syst. Evol. Microbiol.">
        <title>The Global Catalogue of Microorganisms (GCM) 10K type strain sequencing project: providing services to taxonomists for standard genome sequencing and annotation.</title>
        <authorList>
            <consortium name="The Broad Institute Genomics Platform"/>
            <consortium name="The Broad Institute Genome Sequencing Center for Infectious Disease"/>
            <person name="Wu L."/>
            <person name="Ma J."/>
        </authorList>
    </citation>
    <scope>NUCLEOTIDE SEQUENCE [LARGE SCALE GENOMIC DNA]</scope>
    <source>
        <strain evidence="9">CCUG 54950</strain>
    </source>
</reference>
<dbReference type="PROSITE" id="PS50887">
    <property type="entry name" value="GGDEF"/>
    <property type="match status" value="1"/>
</dbReference>
<dbReference type="PANTHER" id="PTHR45138:SF9">
    <property type="entry name" value="DIGUANYLATE CYCLASE DGCM-RELATED"/>
    <property type="match status" value="1"/>
</dbReference>
<dbReference type="Gene3D" id="3.30.450.20">
    <property type="entry name" value="PAS domain"/>
    <property type="match status" value="1"/>
</dbReference>
<dbReference type="PANTHER" id="PTHR45138">
    <property type="entry name" value="REGULATORY COMPONENTS OF SENSORY TRANSDUCTION SYSTEM"/>
    <property type="match status" value="1"/>
</dbReference>
<keyword evidence="2" id="KW-1003">Cell membrane</keyword>
<evidence type="ECO:0000256" key="2">
    <source>
        <dbReference type="ARBA" id="ARBA00022475"/>
    </source>
</evidence>
<accession>A0ABW4RPM5</accession>
<dbReference type="CDD" id="cd01949">
    <property type="entry name" value="GGDEF"/>
    <property type="match status" value="1"/>
</dbReference>
<dbReference type="RefSeq" id="WP_347322927.1">
    <property type="nucleotide sequence ID" value="NZ_JBCGUH010000001.1"/>
</dbReference>
<comment type="caution">
    <text evidence="8">The sequence shown here is derived from an EMBL/GenBank/DDBJ whole genome shotgun (WGS) entry which is preliminary data.</text>
</comment>
<keyword evidence="3 6" id="KW-0812">Transmembrane</keyword>
<keyword evidence="8" id="KW-0808">Transferase</keyword>
<name>A0ABW4RPM5_9BACL</name>
<keyword evidence="8" id="KW-0548">Nucleotidyltransferase</keyword>
<evidence type="ECO:0000313" key="8">
    <source>
        <dbReference type="EMBL" id="MFD1888196.1"/>
    </source>
</evidence>
<dbReference type="CDD" id="cd18773">
    <property type="entry name" value="PDC1_HK_sensor"/>
    <property type="match status" value="1"/>
</dbReference>
<dbReference type="InterPro" id="IPR029787">
    <property type="entry name" value="Nucleotide_cyclase"/>
</dbReference>
<keyword evidence="9" id="KW-1185">Reference proteome</keyword>
<dbReference type="InterPro" id="IPR050469">
    <property type="entry name" value="Diguanylate_Cyclase"/>
</dbReference>
<gene>
    <name evidence="8" type="ORF">ACFSC9_22175</name>
</gene>
<dbReference type="CDD" id="cd12912">
    <property type="entry name" value="PDC2_MCP_like"/>
    <property type="match status" value="1"/>
</dbReference>
<dbReference type="InterPro" id="IPR029151">
    <property type="entry name" value="Sensor-like_sf"/>
</dbReference>
<protein>
    <submittedName>
        <fullName evidence="8">Diguanylate cyclase</fullName>
        <ecNumber evidence="8">2.7.7.65</ecNumber>
    </submittedName>
</protein>
<evidence type="ECO:0000256" key="1">
    <source>
        <dbReference type="ARBA" id="ARBA00004651"/>
    </source>
</evidence>
<dbReference type="InterPro" id="IPR043128">
    <property type="entry name" value="Rev_trsase/Diguanyl_cyclase"/>
</dbReference>
<proteinExistence type="predicted"/>
<dbReference type="SUPFAM" id="SSF103190">
    <property type="entry name" value="Sensory domain-like"/>
    <property type="match status" value="1"/>
</dbReference>
<dbReference type="Pfam" id="PF02743">
    <property type="entry name" value="dCache_1"/>
    <property type="match status" value="1"/>
</dbReference>
<dbReference type="NCBIfam" id="TIGR00254">
    <property type="entry name" value="GGDEF"/>
    <property type="match status" value="1"/>
</dbReference>
<comment type="subcellular location">
    <subcellularLocation>
        <location evidence="1">Cell membrane</location>
        <topology evidence="1">Multi-pass membrane protein</topology>
    </subcellularLocation>
</comment>
<dbReference type="PROSITE" id="PS51257">
    <property type="entry name" value="PROKAR_LIPOPROTEIN"/>
    <property type="match status" value="1"/>
</dbReference>
<feature type="transmembrane region" description="Helical" evidence="6">
    <location>
        <begin position="294"/>
        <end position="312"/>
    </location>
</feature>
<dbReference type="EC" id="2.7.7.65" evidence="8"/>
<feature type="domain" description="GGDEF" evidence="7">
    <location>
        <begin position="400"/>
        <end position="530"/>
    </location>
</feature>
<evidence type="ECO:0000256" key="4">
    <source>
        <dbReference type="ARBA" id="ARBA00022989"/>
    </source>
</evidence>
<evidence type="ECO:0000259" key="7">
    <source>
        <dbReference type="PROSITE" id="PS50887"/>
    </source>
</evidence>
<organism evidence="8 9">
    <name type="scientific">Paenibacillus wenxiniae</name>
    <dbReference type="NCBI Taxonomy" id="1636843"/>
    <lineage>
        <taxon>Bacteria</taxon>
        <taxon>Bacillati</taxon>
        <taxon>Bacillota</taxon>
        <taxon>Bacilli</taxon>
        <taxon>Bacillales</taxon>
        <taxon>Paenibacillaceae</taxon>
        <taxon>Paenibacillus</taxon>
    </lineage>
</organism>
<dbReference type="SMART" id="SM00267">
    <property type="entry name" value="GGDEF"/>
    <property type="match status" value="1"/>
</dbReference>
<dbReference type="Pfam" id="PF00990">
    <property type="entry name" value="GGDEF"/>
    <property type="match status" value="1"/>
</dbReference>
<evidence type="ECO:0000256" key="6">
    <source>
        <dbReference type="SAM" id="Phobius"/>
    </source>
</evidence>
<dbReference type="EMBL" id="JBHUEH010000032">
    <property type="protein sequence ID" value="MFD1888196.1"/>
    <property type="molecule type" value="Genomic_DNA"/>
</dbReference>
<dbReference type="Proteomes" id="UP001597233">
    <property type="component" value="Unassembled WGS sequence"/>
</dbReference>
<evidence type="ECO:0000256" key="3">
    <source>
        <dbReference type="ARBA" id="ARBA00022692"/>
    </source>
</evidence>
<dbReference type="SUPFAM" id="SSF55073">
    <property type="entry name" value="Nucleotide cyclase"/>
    <property type="match status" value="1"/>
</dbReference>
<dbReference type="GO" id="GO:0052621">
    <property type="term" value="F:diguanylate cyclase activity"/>
    <property type="evidence" value="ECO:0007669"/>
    <property type="project" value="UniProtKB-EC"/>
</dbReference>
<dbReference type="InterPro" id="IPR000160">
    <property type="entry name" value="GGDEF_dom"/>
</dbReference>
<dbReference type="InterPro" id="IPR033479">
    <property type="entry name" value="dCache_1"/>
</dbReference>
<keyword evidence="4 6" id="KW-1133">Transmembrane helix</keyword>
<sequence length="539" mass="61478">MQFFLKHKASKYKLSTLTCGLAFCGFFLILTACLLISYVSQKESIEQQTLKLNEIHAKELSRIAQTLIYSMQSSLARTSKYIMANQDQASEEAGQQVLDYFRQSNSFFNAVVIVNEKGTVRMASPLRSYQRGAVPTTIQIETALQKREAYISKPYRDTNHRLVLMISYPLFTDQGNYRGILAGILYLEEANRLSELFGEGSKKEDGSYFYVVDNEGNIVYHPVAKRIGRHLTDADNPIIGELHDGKSGKRLVINLEHQEMLAGFASIPGIRWGVIFQTPVYNTTIFSAQLIKSMLFYLIPVIILMLMIIYQLSIRLSRPLEELADYAHSIAGESKGSFRPEQNMWNYEAYELHYAIMTLEQQTREKERKLQQEAHYDALTGVLNRRALRAIMQNWLNNRYPFAIIMLDIDYFKKINDTYGHAMGDEMLRRAATLIEGQIQSADLCFRYGGEEFVILLFETDLMMTMKTGEQIRRVSEQSPTPFGESVTVSLGMTLYDGDESSMEELLEQADSALYHAKKTGRNRMIVYEGLDVASAGDQ</sequence>
<keyword evidence="5 6" id="KW-0472">Membrane</keyword>
<evidence type="ECO:0000313" key="9">
    <source>
        <dbReference type="Proteomes" id="UP001597233"/>
    </source>
</evidence>
<evidence type="ECO:0000256" key="5">
    <source>
        <dbReference type="ARBA" id="ARBA00023136"/>
    </source>
</evidence>
<dbReference type="Gene3D" id="3.30.70.270">
    <property type="match status" value="1"/>
</dbReference>